<proteinExistence type="inferred from homology"/>
<feature type="domain" description="MI" evidence="8">
    <location>
        <begin position="1585"/>
        <end position="1709"/>
    </location>
</feature>
<keyword evidence="3" id="KW-0810">Translation regulation</keyword>
<feature type="region of interest" description="Disordered" evidence="7">
    <location>
        <begin position="855"/>
        <end position="886"/>
    </location>
</feature>
<feature type="compositionally biased region" description="Basic and acidic residues" evidence="7">
    <location>
        <begin position="992"/>
        <end position="1006"/>
    </location>
</feature>
<evidence type="ECO:0000256" key="3">
    <source>
        <dbReference type="ARBA" id="ARBA00022845"/>
    </source>
</evidence>
<feature type="compositionally biased region" description="Low complexity" evidence="7">
    <location>
        <begin position="128"/>
        <end position="144"/>
    </location>
</feature>
<feature type="compositionally biased region" description="Polar residues" evidence="7">
    <location>
        <begin position="220"/>
        <end position="232"/>
    </location>
</feature>
<dbReference type="EMBL" id="NQVE01000097">
    <property type="protein sequence ID" value="RAL48995.1"/>
    <property type="molecule type" value="Genomic_DNA"/>
</dbReference>
<dbReference type="SMART" id="SM00543">
    <property type="entry name" value="MIF4G"/>
    <property type="match status" value="1"/>
</dbReference>
<dbReference type="Pfam" id="PF02854">
    <property type="entry name" value="MIF4G"/>
    <property type="match status" value="1"/>
</dbReference>
<feature type="compositionally biased region" description="Basic and acidic residues" evidence="7">
    <location>
        <begin position="1229"/>
        <end position="1240"/>
    </location>
</feature>
<comment type="caution">
    <text evidence="9">The sequence shown here is derived from an EMBL/GenBank/DDBJ whole genome shotgun (WGS) entry which is preliminary data.</text>
</comment>
<feature type="region of interest" description="Disordered" evidence="7">
    <location>
        <begin position="1"/>
        <end position="261"/>
    </location>
</feature>
<name>A0A328DTG0_9ASTE</name>
<feature type="region of interest" description="Disordered" evidence="7">
    <location>
        <begin position="1214"/>
        <end position="1240"/>
    </location>
</feature>
<evidence type="ECO:0000313" key="10">
    <source>
        <dbReference type="Proteomes" id="UP000249390"/>
    </source>
</evidence>
<dbReference type="Pfam" id="PF02847">
    <property type="entry name" value="MA3"/>
    <property type="match status" value="1"/>
</dbReference>
<protein>
    <recommendedName>
        <fullName evidence="5">Eukaryotic translation initiation factor 4G</fullName>
    </recommendedName>
    <alternativeName>
        <fullName evidence="6">Protein synthesis initiation factor 4G</fullName>
    </alternativeName>
</protein>
<dbReference type="Gene3D" id="1.25.40.180">
    <property type="match status" value="2"/>
</dbReference>
<evidence type="ECO:0000256" key="2">
    <source>
        <dbReference type="ARBA" id="ARBA00022540"/>
    </source>
</evidence>
<feature type="compositionally biased region" description="Polar residues" evidence="7">
    <location>
        <begin position="1480"/>
        <end position="1489"/>
    </location>
</feature>
<feature type="compositionally biased region" description="Polar residues" evidence="7">
    <location>
        <begin position="773"/>
        <end position="794"/>
    </location>
</feature>
<feature type="compositionally biased region" description="Polar residues" evidence="7">
    <location>
        <begin position="695"/>
        <end position="714"/>
    </location>
</feature>
<dbReference type="FunFam" id="1.25.40.180:FF:000034">
    <property type="entry name" value="Eukaryotic translation initiation factor 4G"/>
    <property type="match status" value="1"/>
</dbReference>
<evidence type="ECO:0000256" key="1">
    <source>
        <dbReference type="ARBA" id="ARBA00005775"/>
    </source>
</evidence>
<evidence type="ECO:0000256" key="6">
    <source>
        <dbReference type="ARBA" id="ARBA00075135"/>
    </source>
</evidence>
<feature type="region of interest" description="Disordered" evidence="7">
    <location>
        <begin position="983"/>
        <end position="1018"/>
    </location>
</feature>
<dbReference type="InterPro" id="IPR003890">
    <property type="entry name" value="MIF4G-like_typ-3"/>
</dbReference>
<keyword evidence="2" id="KW-0396">Initiation factor</keyword>
<keyword evidence="4" id="KW-0648">Protein biosynthesis</keyword>
<feature type="compositionally biased region" description="Polar residues" evidence="7">
    <location>
        <begin position="636"/>
        <end position="646"/>
    </location>
</feature>
<feature type="compositionally biased region" description="Basic and acidic residues" evidence="7">
    <location>
        <begin position="1"/>
        <end position="15"/>
    </location>
</feature>
<feature type="compositionally biased region" description="Polar residues" evidence="7">
    <location>
        <begin position="604"/>
        <end position="629"/>
    </location>
</feature>
<feature type="compositionally biased region" description="Polar residues" evidence="7">
    <location>
        <begin position="669"/>
        <end position="684"/>
    </location>
</feature>
<dbReference type="GO" id="GO:0003743">
    <property type="term" value="F:translation initiation factor activity"/>
    <property type="evidence" value="ECO:0007669"/>
    <property type="project" value="UniProtKB-KW"/>
</dbReference>
<dbReference type="GO" id="GO:0003729">
    <property type="term" value="F:mRNA binding"/>
    <property type="evidence" value="ECO:0007669"/>
    <property type="project" value="TreeGrafter"/>
</dbReference>
<evidence type="ECO:0000256" key="4">
    <source>
        <dbReference type="ARBA" id="ARBA00022917"/>
    </source>
</evidence>
<evidence type="ECO:0000256" key="7">
    <source>
        <dbReference type="SAM" id="MobiDB-lite"/>
    </source>
</evidence>
<accession>A0A328DTG0</accession>
<dbReference type="GO" id="GO:0016281">
    <property type="term" value="C:eukaryotic translation initiation factor 4F complex"/>
    <property type="evidence" value="ECO:0007669"/>
    <property type="project" value="TreeGrafter"/>
</dbReference>
<evidence type="ECO:0000256" key="5">
    <source>
        <dbReference type="ARBA" id="ARBA00067320"/>
    </source>
</evidence>
<feature type="region of interest" description="Disordered" evidence="7">
    <location>
        <begin position="600"/>
        <end position="658"/>
    </location>
</feature>
<dbReference type="GO" id="GO:0006417">
    <property type="term" value="P:regulation of translation"/>
    <property type="evidence" value="ECO:0007669"/>
    <property type="project" value="UniProtKB-KW"/>
</dbReference>
<feature type="region of interest" description="Disordered" evidence="7">
    <location>
        <begin position="1471"/>
        <end position="1570"/>
    </location>
</feature>
<feature type="region of interest" description="Disordered" evidence="7">
    <location>
        <begin position="1353"/>
        <end position="1393"/>
    </location>
</feature>
<dbReference type="SUPFAM" id="SSF48371">
    <property type="entry name" value="ARM repeat"/>
    <property type="match status" value="2"/>
</dbReference>
<keyword evidence="10" id="KW-1185">Reference proteome</keyword>
<dbReference type="FunFam" id="1.25.40.180:FF:000024">
    <property type="entry name" value="Eukaryotic translation initiation factor 4G"/>
    <property type="match status" value="1"/>
</dbReference>
<dbReference type="InterPro" id="IPR016024">
    <property type="entry name" value="ARM-type_fold"/>
</dbReference>
<feature type="region of interest" description="Disordered" evidence="7">
    <location>
        <begin position="773"/>
        <end position="803"/>
    </location>
</feature>
<evidence type="ECO:0000259" key="8">
    <source>
        <dbReference type="PROSITE" id="PS51366"/>
    </source>
</evidence>
<dbReference type="PANTHER" id="PTHR23253:SF9">
    <property type="entry name" value="EUKARYOTIC TRANSLATION INITIATION FACTOR 4 GAMMA 2"/>
    <property type="match status" value="1"/>
</dbReference>
<sequence length="1774" mass="192681">MSNHQPRAEIRDAPQYRKAARGSGSNPHRGGRGGGGGGNYGPPPNPSLSSNRSFNKKHSNAQGGHPRAGGVNVTSEGNAPSAARSVQNGAHQQHSLGGVSGASVPPASVPLSITPRPADEAPQKMMQSVPSSSSSNVSDSNGPSTPVKAPGDVSRSTFPLQFGSISPGLMNGMQVPARTSSAPPNLDEQKFDQVRHEPSRAVAALPTPSLVPKQPLPRKNTVTTVEQVSSGKAHQVVAQPKRDAPVSAPSPVSQGQKHSAHPMPGIHLQMPFHPRPSPPVQFGPQIQSQAVSASSLPIQVQVPLLGNPPLQQTVFVPGFPPHPMSSQGIMHQGQGLNFPSGMSPQMPPQLGNMGMNMSSQFSQQQAGKFGGSRIPVKITHPETHEELRLDGSSGARPHISIPFQSQPLSSFPPTHPSSYNGMVFFQHPNSVLPNNTQSSQPPRLLNQVTVKPASGVHVEKDQLASVSSPTGKDSQKNSKLLGVGSGLQHRDSHTSSHSYVPLSKPGDGSSIPAVGKQSTMVISSPLDTPSTSSSTHTVLVESSISVPIVTAEDASVPNPEVWKKKIDHRAPQSLQDKNAKKSSYLSVLPCQSPVTREVEVPASLGTNTNIDTSKESSSIYPTSLDTVNAKSKERQAQYSSDPSITLSLDGDPQVPENLSKNENEVKMQVSHQDSNTCEASSKSQSLECSEHVNQTKEGSPVRVTSSSNYDTSTETTHKKVDNSAIGSLEGQPKNNFLSSSISMSNDVKPDDKTLLIGLSAGDGLVACKEVAATTSSHENQGSESRSCQSHSMIASNGGDVHAENNNTGSLAKEKFLMEQHVQKNTTKVKKKKKELYKKADAAGATSDLYMAYKGPEEKKESATSVESMDSTTNDSSNPVTPQVVHDTPSKIVEPDDWEDAADVSSPNLGTVGIGKQVVGGFKRDSEDGDVTGFKKYSRDFLLKFADQCTDFPEGFEITSDIAEAVMVVNANFSRDSYPSPVRVIDRPSSLSRPERRGNGMTEEDKRNKPRGSVMPGRDMRPDLSFGVSHMGYQPAQLSNSGVLRNPRAPSPIHYAGGILTGPMQSMSIPGGVQRGGIDADRWLRGSGFQKGIMPSPQAPSQLMHKAEKRYEVGKVTDEEEAKQRQLKGILNKLTPQNFEKLFQQVKDVNIDNVTTLTGVISQIFDKALMEPTFCEMYANFCQHLASELPDLIVDTEKVSFKRLLLNKCQEEFERGEREEQEANTTDGDGETKLSDEEREDKRLKARRRMLGNIRLIGELYKKKMLTERIMHSCINKLLSEYQNPEPDEENIEALCKLMSTIGEMIDHPKAKEYIDCYFDVMANLSNNMKLSSRVRFMLKDAIDLRKNKWQQRRKVEGPKKIEEVHRDAAQERHAQSSRLSRAPSMGSSVKRGQPVDFASRGGSSMFPSQSLAHGGGFRPVSSQMRGFGGQDVRMEERHHSFDNRSFSVPLPHRSVGDEITLGPQGGLGRGMSFRGHGGTPNISSTTDNAPNPGDARRISSGLNGYGHVPDRTGYGQREDVVPRYVPERLSSQYDHPGTQERNAPYGGSRDHNFDSVTTPTSPPLSGGGTGFAQNVPLDRTLPEEHLRDKSMNAIKEFYSARDENEVALCVKELDAPSFYPSMISIWITDSFERKENERDLFGNLIVDLIKSQDVILSQDQLVQGFESVLSTLEDAVNDAPKAAEFLGRLFAKVILENVIPLKEIGNLIYVGGEEEGRLREIGLAAEVLGSALEAIKTEKGDSVLNEMCRSSNLQLQSFRPPGSNKHWKLDKFLL</sequence>
<dbReference type="InterPro" id="IPR003891">
    <property type="entry name" value="Initiation_fac_eIF4g_MI"/>
</dbReference>
<dbReference type="PANTHER" id="PTHR23253">
    <property type="entry name" value="EUKARYOTIC TRANSLATION INITIATION FACTOR 4 GAMMA"/>
    <property type="match status" value="1"/>
</dbReference>
<feature type="compositionally biased region" description="Basic and acidic residues" evidence="7">
    <location>
        <begin position="1353"/>
        <end position="1374"/>
    </location>
</feature>
<dbReference type="SMART" id="SM00544">
    <property type="entry name" value="MA3"/>
    <property type="match status" value="1"/>
</dbReference>
<feature type="compositionally biased region" description="Polar residues" evidence="7">
    <location>
        <begin position="72"/>
        <end position="95"/>
    </location>
</feature>
<organism evidence="9 10">
    <name type="scientific">Cuscuta australis</name>
    <dbReference type="NCBI Taxonomy" id="267555"/>
    <lineage>
        <taxon>Eukaryota</taxon>
        <taxon>Viridiplantae</taxon>
        <taxon>Streptophyta</taxon>
        <taxon>Embryophyta</taxon>
        <taxon>Tracheophyta</taxon>
        <taxon>Spermatophyta</taxon>
        <taxon>Magnoliopsida</taxon>
        <taxon>eudicotyledons</taxon>
        <taxon>Gunneridae</taxon>
        <taxon>Pentapetalae</taxon>
        <taxon>asterids</taxon>
        <taxon>lamiids</taxon>
        <taxon>Solanales</taxon>
        <taxon>Convolvulaceae</taxon>
        <taxon>Cuscuteae</taxon>
        <taxon>Cuscuta</taxon>
        <taxon>Cuscuta subgen. Grammica</taxon>
        <taxon>Cuscuta sect. Cleistogrammica</taxon>
    </lineage>
</organism>
<dbReference type="PROSITE" id="PS51366">
    <property type="entry name" value="MI"/>
    <property type="match status" value="1"/>
</dbReference>
<comment type="similarity">
    <text evidence="1">Belongs to the eukaryotic initiation factor 4G family.</text>
</comment>
<feature type="region of interest" description="Disordered" evidence="7">
    <location>
        <begin position="455"/>
        <end position="514"/>
    </location>
</feature>
<feature type="region of interest" description="Disordered" evidence="7">
    <location>
        <begin position="692"/>
        <end position="719"/>
    </location>
</feature>
<feature type="compositionally biased region" description="Basic and acidic residues" evidence="7">
    <location>
        <begin position="187"/>
        <end position="199"/>
    </location>
</feature>
<gene>
    <name evidence="9" type="ORF">DM860_001315</name>
</gene>
<reference evidence="9 10" key="1">
    <citation type="submission" date="2018-06" db="EMBL/GenBank/DDBJ databases">
        <title>The Genome of Cuscuta australis (Dodder) Provides Insight into the Evolution of Plant Parasitism.</title>
        <authorList>
            <person name="Liu H."/>
        </authorList>
    </citation>
    <scope>NUCLEOTIDE SEQUENCE [LARGE SCALE GENOMIC DNA]</scope>
    <source>
        <strain evidence="10">cv. Yunnan</strain>
        <tissue evidence="9">Vines</tissue>
    </source>
</reference>
<evidence type="ECO:0000313" key="9">
    <source>
        <dbReference type="EMBL" id="RAL48995.1"/>
    </source>
</evidence>
<feature type="region of interest" description="Disordered" evidence="7">
    <location>
        <begin position="665"/>
        <end position="684"/>
    </location>
</feature>
<feature type="compositionally biased region" description="Polar residues" evidence="7">
    <location>
        <begin position="862"/>
        <end position="880"/>
    </location>
</feature>
<dbReference type="Proteomes" id="UP000249390">
    <property type="component" value="Unassembled WGS sequence"/>
</dbReference>